<keyword evidence="5" id="KW-1185">Reference proteome</keyword>
<comment type="caution">
    <text evidence="4">The sequence shown here is derived from an EMBL/GenBank/DDBJ whole genome shotgun (WGS) entry which is preliminary data.</text>
</comment>
<name>A0ABV7VX83_9GAMM</name>
<dbReference type="InterPro" id="IPR008258">
    <property type="entry name" value="Transglycosylase_SLT_dom_1"/>
</dbReference>
<dbReference type="EMBL" id="JBHRYB010000025">
    <property type="protein sequence ID" value="MFC3681895.1"/>
    <property type="molecule type" value="Genomic_DNA"/>
</dbReference>
<protein>
    <submittedName>
        <fullName evidence="4">Transglycosylase SLT domain-containing protein</fullName>
    </submittedName>
</protein>
<sequence>MKRRQLLQYLPLSALFLSVTSLSSRAETEFERYQRQQQQGVQQLRQQWQRYRKNYLAAYRNYRRQLSRVWSKPQLSDKTHWVEYSNDLKTRRVVDFGNNQVQLSFVASDAAALTDARIRAEFEKVVAATIDQAYHGDPVLNQATGQQLPGSHQAVSQIDPNGINQLLQQAKQQRQTTAKGEVVTVTIPLNSDALPQRARGYLPVVKQAAHKWQVPVALVLAIMQTESSFNPMARSHIPAFGLMQIVPGSAGRDASKHAYGKERLLSGKELFNPATNIELGCAYLNLLNSRYLKAIKDPQSRLYCTIAAYNTGAGNVARAFSGTTSVNNAAKKINRMSSKQVYAHLRQHLKYQEARNYIYKVTQAMPAYQA</sequence>
<dbReference type="SUPFAM" id="SSF53955">
    <property type="entry name" value="Lysozyme-like"/>
    <property type="match status" value="1"/>
</dbReference>
<dbReference type="Proteomes" id="UP001595722">
    <property type="component" value="Unassembled WGS sequence"/>
</dbReference>
<dbReference type="RefSeq" id="WP_376868567.1">
    <property type="nucleotide sequence ID" value="NZ_JBHRYB010000025.1"/>
</dbReference>
<dbReference type="InterPro" id="IPR000189">
    <property type="entry name" value="Transglyc_AS"/>
</dbReference>
<feature type="signal peptide" evidence="2">
    <location>
        <begin position="1"/>
        <end position="26"/>
    </location>
</feature>
<gene>
    <name evidence="4" type="ORF">ACFOMG_17470</name>
</gene>
<accession>A0ABV7VX83</accession>
<feature type="domain" description="Transglycosylase SLT" evidence="3">
    <location>
        <begin position="205"/>
        <end position="326"/>
    </location>
</feature>
<evidence type="ECO:0000256" key="2">
    <source>
        <dbReference type="SAM" id="SignalP"/>
    </source>
</evidence>
<evidence type="ECO:0000259" key="3">
    <source>
        <dbReference type="Pfam" id="PF01464"/>
    </source>
</evidence>
<reference evidence="5" key="1">
    <citation type="journal article" date="2019" name="Int. J. Syst. Evol. Microbiol.">
        <title>The Global Catalogue of Microorganisms (GCM) 10K type strain sequencing project: providing services to taxonomists for standard genome sequencing and annotation.</title>
        <authorList>
            <consortium name="The Broad Institute Genomics Platform"/>
            <consortium name="The Broad Institute Genome Sequencing Center for Infectious Disease"/>
            <person name="Wu L."/>
            <person name="Ma J."/>
        </authorList>
    </citation>
    <scope>NUCLEOTIDE SEQUENCE [LARGE SCALE GENOMIC DNA]</scope>
    <source>
        <strain evidence="5">KCTC 42424</strain>
    </source>
</reference>
<proteinExistence type="inferred from homology"/>
<dbReference type="PANTHER" id="PTHR37423:SF2">
    <property type="entry name" value="MEMBRANE-BOUND LYTIC MUREIN TRANSGLYCOSYLASE C"/>
    <property type="match status" value="1"/>
</dbReference>
<dbReference type="Gene3D" id="1.10.530.10">
    <property type="match status" value="1"/>
</dbReference>
<dbReference type="PANTHER" id="PTHR37423">
    <property type="entry name" value="SOLUBLE LYTIC MUREIN TRANSGLYCOSYLASE-RELATED"/>
    <property type="match status" value="1"/>
</dbReference>
<comment type="similarity">
    <text evidence="1">Belongs to the transglycosylase Slt family.</text>
</comment>
<organism evidence="4 5">
    <name type="scientific">Bacterioplanoides pacificum</name>
    <dbReference type="NCBI Taxonomy" id="1171596"/>
    <lineage>
        <taxon>Bacteria</taxon>
        <taxon>Pseudomonadati</taxon>
        <taxon>Pseudomonadota</taxon>
        <taxon>Gammaproteobacteria</taxon>
        <taxon>Oceanospirillales</taxon>
        <taxon>Oceanospirillaceae</taxon>
        <taxon>Bacterioplanoides</taxon>
    </lineage>
</organism>
<keyword evidence="2" id="KW-0732">Signal</keyword>
<evidence type="ECO:0000256" key="1">
    <source>
        <dbReference type="ARBA" id="ARBA00007734"/>
    </source>
</evidence>
<dbReference type="InterPro" id="IPR023346">
    <property type="entry name" value="Lysozyme-like_dom_sf"/>
</dbReference>
<dbReference type="Pfam" id="PF01464">
    <property type="entry name" value="SLT"/>
    <property type="match status" value="1"/>
</dbReference>
<dbReference type="CDD" id="cd16893">
    <property type="entry name" value="LT_MltC_MltE"/>
    <property type="match status" value="1"/>
</dbReference>
<dbReference type="PROSITE" id="PS00922">
    <property type="entry name" value="TRANSGLYCOSYLASE"/>
    <property type="match status" value="1"/>
</dbReference>
<evidence type="ECO:0000313" key="4">
    <source>
        <dbReference type="EMBL" id="MFC3681895.1"/>
    </source>
</evidence>
<evidence type="ECO:0000313" key="5">
    <source>
        <dbReference type="Proteomes" id="UP001595722"/>
    </source>
</evidence>
<feature type="chain" id="PRO_5047381337" evidence="2">
    <location>
        <begin position="27"/>
        <end position="370"/>
    </location>
</feature>